<dbReference type="CDD" id="cd00567">
    <property type="entry name" value="ACAD"/>
    <property type="match status" value="1"/>
</dbReference>
<organism evidence="3 4">
    <name type="scientific">Rhodopseudomonas faecalis</name>
    <dbReference type="NCBI Taxonomy" id="99655"/>
    <lineage>
        <taxon>Bacteria</taxon>
        <taxon>Pseudomonadati</taxon>
        <taxon>Pseudomonadota</taxon>
        <taxon>Alphaproteobacteria</taxon>
        <taxon>Hyphomicrobiales</taxon>
        <taxon>Nitrobacteraceae</taxon>
        <taxon>Rhodopseudomonas</taxon>
    </lineage>
</organism>
<dbReference type="InterPro" id="IPR009100">
    <property type="entry name" value="AcylCoA_DH/oxidase_NM_dom_sf"/>
</dbReference>
<proteinExistence type="predicted"/>
<dbReference type="RefSeq" id="WP_110781472.1">
    <property type="nucleotide sequence ID" value="NZ_QJTI01000016.1"/>
</dbReference>
<dbReference type="Gene3D" id="1.10.540.10">
    <property type="entry name" value="Acyl-CoA dehydrogenase/oxidase, N-terminal domain"/>
    <property type="match status" value="1"/>
</dbReference>
<dbReference type="GO" id="GO:0050660">
    <property type="term" value="F:flavin adenine dinucleotide binding"/>
    <property type="evidence" value="ECO:0007669"/>
    <property type="project" value="InterPro"/>
</dbReference>
<evidence type="ECO:0000259" key="1">
    <source>
        <dbReference type="Pfam" id="PF02770"/>
    </source>
</evidence>
<dbReference type="InterPro" id="IPR006091">
    <property type="entry name" value="Acyl-CoA_Oxase/DH_mid-dom"/>
</dbReference>
<keyword evidence="4" id="KW-1185">Reference proteome</keyword>
<dbReference type="Pfam" id="PF02771">
    <property type="entry name" value="Acyl-CoA_dh_N"/>
    <property type="match status" value="1"/>
</dbReference>
<dbReference type="Pfam" id="PF02770">
    <property type="entry name" value="Acyl-CoA_dh_M"/>
    <property type="match status" value="1"/>
</dbReference>
<dbReference type="Proteomes" id="UP000248148">
    <property type="component" value="Unassembled WGS sequence"/>
</dbReference>
<dbReference type="SUPFAM" id="SSF56645">
    <property type="entry name" value="Acyl-CoA dehydrogenase NM domain-like"/>
    <property type="match status" value="1"/>
</dbReference>
<reference evidence="3 4" key="1">
    <citation type="submission" date="2018-06" db="EMBL/GenBank/DDBJ databases">
        <title>Genomic Encyclopedia of Archaeal and Bacterial Type Strains, Phase II (KMG-II): from individual species to whole genera.</title>
        <authorList>
            <person name="Goeker M."/>
        </authorList>
    </citation>
    <scope>NUCLEOTIDE SEQUENCE [LARGE SCALE GENOMIC DNA]</scope>
    <source>
        <strain evidence="3 4">JCM 11668</strain>
    </source>
</reference>
<dbReference type="PANTHER" id="PTHR43884">
    <property type="entry name" value="ACYL-COA DEHYDROGENASE"/>
    <property type="match status" value="1"/>
</dbReference>
<dbReference type="InterPro" id="IPR037069">
    <property type="entry name" value="AcylCoA_DH/ox_N_sf"/>
</dbReference>
<dbReference type="InterPro" id="IPR046373">
    <property type="entry name" value="Acyl-CoA_Oxase/DH_mid-dom_sf"/>
</dbReference>
<comment type="caution">
    <text evidence="3">The sequence shown here is derived from an EMBL/GenBank/DDBJ whole genome shotgun (WGS) entry which is preliminary data.</text>
</comment>
<name>A0A318TAE1_9BRAD</name>
<dbReference type="InterPro" id="IPR013786">
    <property type="entry name" value="AcylCoA_DH/ox_N"/>
</dbReference>
<evidence type="ECO:0000313" key="3">
    <source>
        <dbReference type="EMBL" id="PYF01931.1"/>
    </source>
</evidence>
<dbReference type="AlphaFoldDB" id="A0A318TAE1"/>
<feature type="domain" description="Acyl-CoA dehydrogenase/oxidase N-terminal" evidence="2">
    <location>
        <begin position="5"/>
        <end position="111"/>
    </location>
</feature>
<protein>
    <submittedName>
        <fullName evidence="3">Acyl-CoA dehydrogenase</fullName>
    </submittedName>
</protein>
<accession>A0A318TAE1</accession>
<dbReference type="GO" id="GO:0003995">
    <property type="term" value="F:acyl-CoA dehydrogenase activity"/>
    <property type="evidence" value="ECO:0007669"/>
    <property type="project" value="TreeGrafter"/>
</dbReference>
<dbReference type="Gene3D" id="2.40.110.10">
    <property type="entry name" value="Butyryl-CoA Dehydrogenase, subunit A, domain 2"/>
    <property type="match status" value="1"/>
</dbReference>
<feature type="domain" description="Acyl-CoA oxidase/dehydrogenase middle" evidence="1">
    <location>
        <begin position="115"/>
        <end position="210"/>
    </location>
</feature>
<dbReference type="EMBL" id="QJTI01000016">
    <property type="protein sequence ID" value="PYF01931.1"/>
    <property type="molecule type" value="Genomic_DNA"/>
</dbReference>
<evidence type="ECO:0000259" key="2">
    <source>
        <dbReference type="Pfam" id="PF02771"/>
    </source>
</evidence>
<evidence type="ECO:0000313" key="4">
    <source>
        <dbReference type="Proteomes" id="UP000248148"/>
    </source>
</evidence>
<gene>
    <name evidence="3" type="ORF">BJ122_11663</name>
</gene>
<dbReference type="OrthoDB" id="8135401at2"/>
<sequence>MRHDTEQAVAEQAVAERIAAWQQRRSQDSGADPFALMAEAGLFAIGLPGTHAALDSYQAIAIADHAIAAATGELGLAMAFSARQLTARFFIGGFADQAQRDQWLPRIAAGQHWAAIAISEPGAGAHPKHLQTSAEITADGVRLRGRKAFITNGPVADLFLVLAIIAIDDGRKRYGLFAVPRGTPGLTVTPMPSLDVLAPASHGELNFDDCLLPSSARIGTMAEAYPVMALPFRDLEDTIATSGTAGFLTWLLRLAAERSPRGDDDALALGRLAGLVSLIDAASQQAVQALDHHEPPVPARLIGVRDLARTITAELRTLLAAQPTDSALERKLAAFDLLAGIAREPRRLRQISLGQSLWSEQQ</sequence>
<dbReference type="PANTHER" id="PTHR43884:SF12">
    <property type="entry name" value="ISOVALERYL-COA DEHYDROGENASE, MITOCHONDRIAL-RELATED"/>
    <property type="match status" value="1"/>
</dbReference>